<feature type="chain" id="PRO_5035888054" description="C-type lectin domain-containing protein" evidence="1">
    <location>
        <begin position="22"/>
        <end position="196"/>
    </location>
</feature>
<dbReference type="InterPro" id="IPR001304">
    <property type="entry name" value="C-type_lectin-like"/>
</dbReference>
<reference evidence="3" key="1">
    <citation type="submission" date="2022-03" db="EMBL/GenBank/DDBJ databases">
        <authorList>
            <person name="Martin C."/>
        </authorList>
    </citation>
    <scope>NUCLEOTIDE SEQUENCE</scope>
</reference>
<proteinExistence type="predicted"/>
<dbReference type="InterPro" id="IPR016186">
    <property type="entry name" value="C-type_lectin-like/link_sf"/>
</dbReference>
<evidence type="ECO:0000259" key="2">
    <source>
        <dbReference type="PROSITE" id="PS50041"/>
    </source>
</evidence>
<feature type="signal peptide" evidence="1">
    <location>
        <begin position="1"/>
        <end position="21"/>
    </location>
</feature>
<keyword evidence="1" id="KW-0732">Signal</keyword>
<dbReference type="SUPFAM" id="SSF57414">
    <property type="entry name" value="Hairpin loop containing domain-like"/>
    <property type="match status" value="1"/>
</dbReference>
<feature type="domain" description="C-type lectin" evidence="2">
    <location>
        <begin position="135"/>
        <end position="196"/>
    </location>
</feature>
<evidence type="ECO:0000313" key="3">
    <source>
        <dbReference type="EMBL" id="CAH1774522.1"/>
    </source>
</evidence>
<dbReference type="InterPro" id="IPR016187">
    <property type="entry name" value="CTDL_fold"/>
</dbReference>
<dbReference type="SUPFAM" id="SSF56436">
    <property type="entry name" value="C-type lectin-like"/>
    <property type="match status" value="1"/>
</dbReference>
<name>A0A8S4N223_OWEFU</name>
<dbReference type="AlphaFoldDB" id="A0A8S4N223"/>
<sequence>MDHIFVIYLFITIVTMKDVNGYCPVTPSSDCSCYEMHWARDLTDSLNRGMRHQCLGQTPIPGATGIFASLAACDSACEADSLCKTYNYNFKTLQCDGWGHIGCTADNSLDASNYWFFPSTQRTETVTYYDPYTTCYWISDSSDTQSFADAQAKCKALGGQLAEIDLPDEQIFLKHNPPPNNVGYVWIGLSNDASVH</sequence>
<keyword evidence="4" id="KW-1185">Reference proteome</keyword>
<dbReference type="PROSITE" id="PS50041">
    <property type="entry name" value="C_TYPE_LECTIN_2"/>
    <property type="match status" value="1"/>
</dbReference>
<dbReference type="OrthoDB" id="6046583at2759"/>
<protein>
    <recommendedName>
        <fullName evidence="2">C-type lectin domain-containing protein</fullName>
    </recommendedName>
</protein>
<gene>
    <name evidence="3" type="ORF">OFUS_LOCUS1961</name>
</gene>
<organism evidence="3 4">
    <name type="scientific">Owenia fusiformis</name>
    <name type="common">Polychaete worm</name>
    <dbReference type="NCBI Taxonomy" id="6347"/>
    <lineage>
        <taxon>Eukaryota</taxon>
        <taxon>Metazoa</taxon>
        <taxon>Spiralia</taxon>
        <taxon>Lophotrochozoa</taxon>
        <taxon>Annelida</taxon>
        <taxon>Polychaeta</taxon>
        <taxon>Sedentaria</taxon>
        <taxon>Canalipalpata</taxon>
        <taxon>Sabellida</taxon>
        <taxon>Oweniida</taxon>
        <taxon>Oweniidae</taxon>
        <taxon>Owenia</taxon>
    </lineage>
</organism>
<accession>A0A8S4N223</accession>
<comment type="caution">
    <text evidence="3">The sequence shown here is derived from an EMBL/GenBank/DDBJ whole genome shotgun (WGS) entry which is preliminary data.</text>
</comment>
<evidence type="ECO:0000256" key="1">
    <source>
        <dbReference type="SAM" id="SignalP"/>
    </source>
</evidence>
<dbReference type="Gene3D" id="3.10.100.10">
    <property type="entry name" value="Mannose-Binding Protein A, subunit A"/>
    <property type="match status" value="1"/>
</dbReference>
<dbReference type="EMBL" id="CAIIXF020000001">
    <property type="protein sequence ID" value="CAH1774522.1"/>
    <property type="molecule type" value="Genomic_DNA"/>
</dbReference>
<dbReference type="CDD" id="cd00037">
    <property type="entry name" value="CLECT"/>
    <property type="match status" value="1"/>
</dbReference>
<dbReference type="Proteomes" id="UP000749559">
    <property type="component" value="Unassembled WGS sequence"/>
</dbReference>
<feature type="non-terminal residue" evidence="3">
    <location>
        <position position="196"/>
    </location>
</feature>
<evidence type="ECO:0000313" key="4">
    <source>
        <dbReference type="Proteomes" id="UP000749559"/>
    </source>
</evidence>